<dbReference type="SUPFAM" id="SSF48350">
    <property type="entry name" value="GTPase activation domain, GAP"/>
    <property type="match status" value="1"/>
</dbReference>
<evidence type="ECO:0000259" key="2">
    <source>
        <dbReference type="PROSITE" id="PS50018"/>
    </source>
</evidence>
<dbReference type="PANTHER" id="PTHR10194">
    <property type="entry name" value="RAS GTPASE-ACTIVATING PROTEINS"/>
    <property type="match status" value="1"/>
</dbReference>
<dbReference type="PROSITE" id="PS50018">
    <property type="entry name" value="RAS_GTPASE_ACTIV_2"/>
    <property type="match status" value="1"/>
</dbReference>
<feature type="non-terminal residue" evidence="3">
    <location>
        <position position="1"/>
    </location>
</feature>
<comment type="caution">
    <text evidence="3">The sequence shown here is derived from an EMBL/GenBank/DDBJ whole genome shotgun (WGS) entry which is preliminary data.</text>
</comment>
<dbReference type="InterPro" id="IPR008936">
    <property type="entry name" value="Rho_GTPase_activation_prot"/>
</dbReference>
<evidence type="ECO:0000256" key="1">
    <source>
        <dbReference type="ARBA" id="ARBA00022468"/>
    </source>
</evidence>
<keyword evidence="1" id="KW-0343">GTPase activation</keyword>
<dbReference type="Gene3D" id="1.10.506.10">
    <property type="entry name" value="GTPase Activation - p120gap, domain 1"/>
    <property type="match status" value="1"/>
</dbReference>
<dbReference type="InterPro" id="IPR039360">
    <property type="entry name" value="Ras_GTPase"/>
</dbReference>
<dbReference type="InterPro" id="IPR023152">
    <property type="entry name" value="RasGAP_CS"/>
</dbReference>
<dbReference type="AlphaFoldDB" id="A0ABD0QW30"/>
<dbReference type="GO" id="GO:0005096">
    <property type="term" value="F:GTPase activator activity"/>
    <property type="evidence" value="ECO:0007669"/>
    <property type="project" value="UniProtKB-KW"/>
</dbReference>
<evidence type="ECO:0000313" key="3">
    <source>
        <dbReference type="EMBL" id="KAL0190448.1"/>
    </source>
</evidence>
<sequence length="357" mass="40550">LWVNEAKDLPPKKRYYCEVHLDVAEPWESPPNAPVKQSTEDLEELAQAMVVVLQEIILHLFRDEDPKKKRHSKDDSILHPLGKIKGRAYQEKWYPIVPYKPPGTSTAKDQVGPQASLRVKAKFKILKILPIERYKEFAEYITVNYVDMCSSLEPLLNVREKEELAGALVHVLQSIGKAKISDWFLNVQEFLIDLGSAEVQRLGENEALIFRENTLATKAIDEYMKLVGQKYLIDTLGDFIARLYNGGENCEVDPLKCSASDLPINQRHLKETCADVVKRITDMQDSFPAELNEIFSSWVSDYIGHRLISASLFLRFLCPAILSPSLFGLTQAYPETNTLRSLTLTAKVIQNLANFTL</sequence>
<accession>A0ABD0QW30</accession>
<keyword evidence="4" id="KW-1185">Reference proteome</keyword>
<dbReference type="SMART" id="SM00323">
    <property type="entry name" value="RasGAP"/>
    <property type="match status" value="1"/>
</dbReference>
<feature type="domain" description="Ras-GAP" evidence="2">
    <location>
        <begin position="160"/>
        <end position="354"/>
    </location>
</feature>
<gene>
    <name evidence="3" type="ORF">M9458_013146</name>
</gene>
<protein>
    <recommendedName>
        <fullName evidence="2">Ras-GAP domain-containing protein</fullName>
    </recommendedName>
</protein>
<dbReference type="EMBL" id="JAMKFB020000006">
    <property type="protein sequence ID" value="KAL0190448.1"/>
    <property type="molecule type" value="Genomic_DNA"/>
</dbReference>
<dbReference type="Proteomes" id="UP001529510">
    <property type="component" value="Unassembled WGS sequence"/>
</dbReference>
<dbReference type="PANTHER" id="PTHR10194:SF96">
    <property type="entry name" value="RAS PROTEIN ACTIVATOR LIKE-3"/>
    <property type="match status" value="1"/>
</dbReference>
<reference evidence="3 4" key="1">
    <citation type="submission" date="2024-05" db="EMBL/GenBank/DDBJ databases">
        <title>Genome sequencing and assembly of Indian major carp, Cirrhinus mrigala (Hamilton, 1822).</title>
        <authorList>
            <person name="Mohindra V."/>
            <person name="Chowdhury L.M."/>
            <person name="Lal K."/>
            <person name="Jena J.K."/>
        </authorList>
    </citation>
    <scope>NUCLEOTIDE SEQUENCE [LARGE SCALE GENOMIC DNA]</scope>
    <source>
        <strain evidence="3">CM1030</strain>
        <tissue evidence="3">Blood</tissue>
    </source>
</reference>
<organism evidence="3 4">
    <name type="scientific">Cirrhinus mrigala</name>
    <name type="common">Mrigala</name>
    <dbReference type="NCBI Taxonomy" id="683832"/>
    <lineage>
        <taxon>Eukaryota</taxon>
        <taxon>Metazoa</taxon>
        <taxon>Chordata</taxon>
        <taxon>Craniata</taxon>
        <taxon>Vertebrata</taxon>
        <taxon>Euteleostomi</taxon>
        <taxon>Actinopterygii</taxon>
        <taxon>Neopterygii</taxon>
        <taxon>Teleostei</taxon>
        <taxon>Ostariophysi</taxon>
        <taxon>Cypriniformes</taxon>
        <taxon>Cyprinidae</taxon>
        <taxon>Labeoninae</taxon>
        <taxon>Labeonini</taxon>
        <taxon>Cirrhinus</taxon>
    </lineage>
</organism>
<dbReference type="PROSITE" id="PS00509">
    <property type="entry name" value="RAS_GTPASE_ACTIV_1"/>
    <property type="match status" value="1"/>
</dbReference>
<dbReference type="Pfam" id="PF00616">
    <property type="entry name" value="RasGAP"/>
    <property type="match status" value="2"/>
</dbReference>
<proteinExistence type="predicted"/>
<dbReference type="InterPro" id="IPR001936">
    <property type="entry name" value="RasGAP_dom"/>
</dbReference>
<evidence type="ECO:0000313" key="4">
    <source>
        <dbReference type="Proteomes" id="UP001529510"/>
    </source>
</evidence>
<name>A0ABD0QW30_CIRMR</name>